<proteinExistence type="predicted"/>
<dbReference type="GeneID" id="87823866"/>
<sequence length="144" mass="15588">MPHVLLHGLQFHCALDTLGRTTPRENIGGRVNNQPANREAMPAATSVLPYLSPLTLCPVCHAPCTMLRRPCSCQSTRDPITHLPSTLTACTDIAFVISQHHLAPTTIPPRPISQTSTGETGSKLPYPQAGQSAIRQCQQDTTKQ</sequence>
<feature type="region of interest" description="Disordered" evidence="1">
    <location>
        <begin position="104"/>
        <end position="144"/>
    </location>
</feature>
<name>A0AAN6U0E8_9PEZI</name>
<feature type="compositionally biased region" description="Polar residues" evidence="1">
    <location>
        <begin position="129"/>
        <end position="144"/>
    </location>
</feature>
<dbReference type="Proteomes" id="UP001302602">
    <property type="component" value="Unassembled WGS sequence"/>
</dbReference>
<accession>A0AAN6U0E8</accession>
<organism evidence="2 3">
    <name type="scientific">Parathielavia appendiculata</name>
    <dbReference type="NCBI Taxonomy" id="2587402"/>
    <lineage>
        <taxon>Eukaryota</taxon>
        <taxon>Fungi</taxon>
        <taxon>Dikarya</taxon>
        <taxon>Ascomycota</taxon>
        <taxon>Pezizomycotina</taxon>
        <taxon>Sordariomycetes</taxon>
        <taxon>Sordariomycetidae</taxon>
        <taxon>Sordariales</taxon>
        <taxon>Chaetomiaceae</taxon>
        <taxon>Parathielavia</taxon>
    </lineage>
</organism>
<reference evidence="2" key="1">
    <citation type="journal article" date="2023" name="Mol. Phylogenet. Evol.">
        <title>Genome-scale phylogeny and comparative genomics of the fungal order Sordariales.</title>
        <authorList>
            <person name="Hensen N."/>
            <person name="Bonometti L."/>
            <person name="Westerberg I."/>
            <person name="Brannstrom I.O."/>
            <person name="Guillou S."/>
            <person name="Cros-Aarteil S."/>
            <person name="Calhoun S."/>
            <person name="Haridas S."/>
            <person name="Kuo A."/>
            <person name="Mondo S."/>
            <person name="Pangilinan J."/>
            <person name="Riley R."/>
            <person name="LaButti K."/>
            <person name="Andreopoulos B."/>
            <person name="Lipzen A."/>
            <person name="Chen C."/>
            <person name="Yan M."/>
            <person name="Daum C."/>
            <person name="Ng V."/>
            <person name="Clum A."/>
            <person name="Steindorff A."/>
            <person name="Ohm R.A."/>
            <person name="Martin F."/>
            <person name="Silar P."/>
            <person name="Natvig D.O."/>
            <person name="Lalanne C."/>
            <person name="Gautier V."/>
            <person name="Ament-Velasquez S.L."/>
            <person name="Kruys A."/>
            <person name="Hutchinson M.I."/>
            <person name="Powell A.J."/>
            <person name="Barry K."/>
            <person name="Miller A.N."/>
            <person name="Grigoriev I.V."/>
            <person name="Debuchy R."/>
            <person name="Gladieux P."/>
            <person name="Hiltunen Thoren M."/>
            <person name="Johannesson H."/>
        </authorList>
    </citation>
    <scope>NUCLEOTIDE SEQUENCE</scope>
    <source>
        <strain evidence="2">CBS 731.68</strain>
    </source>
</reference>
<reference evidence="2" key="2">
    <citation type="submission" date="2023-05" db="EMBL/GenBank/DDBJ databases">
        <authorList>
            <consortium name="Lawrence Berkeley National Laboratory"/>
            <person name="Steindorff A."/>
            <person name="Hensen N."/>
            <person name="Bonometti L."/>
            <person name="Westerberg I."/>
            <person name="Brannstrom I.O."/>
            <person name="Guillou S."/>
            <person name="Cros-Aarteil S."/>
            <person name="Calhoun S."/>
            <person name="Haridas S."/>
            <person name="Kuo A."/>
            <person name="Mondo S."/>
            <person name="Pangilinan J."/>
            <person name="Riley R."/>
            <person name="Labutti K."/>
            <person name="Andreopoulos B."/>
            <person name="Lipzen A."/>
            <person name="Chen C."/>
            <person name="Yanf M."/>
            <person name="Daum C."/>
            <person name="Ng V."/>
            <person name="Clum A."/>
            <person name="Ohm R."/>
            <person name="Martin F."/>
            <person name="Silar P."/>
            <person name="Natvig D."/>
            <person name="Lalanne C."/>
            <person name="Gautier V."/>
            <person name="Ament-Velasquez S.L."/>
            <person name="Kruys A."/>
            <person name="Hutchinson M.I."/>
            <person name="Powell A.J."/>
            <person name="Barry K."/>
            <person name="Miller A.N."/>
            <person name="Grigoriev I.V."/>
            <person name="Debuchy R."/>
            <person name="Gladieux P."/>
            <person name="Thoren M.H."/>
            <person name="Johannesson H."/>
        </authorList>
    </citation>
    <scope>NUCLEOTIDE SEQUENCE</scope>
    <source>
        <strain evidence="2">CBS 731.68</strain>
    </source>
</reference>
<dbReference type="AlphaFoldDB" id="A0AAN6U0E8"/>
<evidence type="ECO:0000256" key="1">
    <source>
        <dbReference type="SAM" id="MobiDB-lite"/>
    </source>
</evidence>
<comment type="caution">
    <text evidence="2">The sequence shown here is derived from an EMBL/GenBank/DDBJ whole genome shotgun (WGS) entry which is preliminary data.</text>
</comment>
<dbReference type="RefSeq" id="XP_062647896.1">
    <property type="nucleotide sequence ID" value="XM_062787096.1"/>
</dbReference>
<dbReference type="EMBL" id="MU853227">
    <property type="protein sequence ID" value="KAK4124125.1"/>
    <property type="molecule type" value="Genomic_DNA"/>
</dbReference>
<keyword evidence="3" id="KW-1185">Reference proteome</keyword>
<gene>
    <name evidence="2" type="ORF">N657DRAFT_377328</name>
</gene>
<evidence type="ECO:0000313" key="3">
    <source>
        <dbReference type="Proteomes" id="UP001302602"/>
    </source>
</evidence>
<evidence type="ECO:0000313" key="2">
    <source>
        <dbReference type="EMBL" id="KAK4124125.1"/>
    </source>
</evidence>
<protein>
    <submittedName>
        <fullName evidence="2">Uncharacterized protein</fullName>
    </submittedName>
</protein>